<dbReference type="EMBL" id="LS974624">
    <property type="protein sequence ID" value="CAG7898217.1"/>
    <property type="molecule type" value="Genomic_DNA"/>
</dbReference>
<proteinExistence type="predicted"/>
<dbReference type="Gramene" id="A08p18830.2_BraZ1">
    <property type="protein sequence ID" value="A08p18830.2_BraZ1.CDS"/>
    <property type="gene ID" value="A08g18830.2_BraZ1"/>
</dbReference>
<name>A0A8D9HFX4_BRACM</name>
<dbReference type="AlphaFoldDB" id="A0A8D9HFX4"/>
<gene>
    <name evidence="1" type="ORF">BRAPAZ1V2_A08P18830.2</name>
</gene>
<evidence type="ECO:0000313" key="1">
    <source>
        <dbReference type="EMBL" id="CAG7898217.1"/>
    </source>
</evidence>
<organism evidence="1 2">
    <name type="scientific">Brassica campestris</name>
    <name type="common">Field mustard</name>
    <dbReference type="NCBI Taxonomy" id="3711"/>
    <lineage>
        <taxon>Eukaryota</taxon>
        <taxon>Viridiplantae</taxon>
        <taxon>Streptophyta</taxon>
        <taxon>Embryophyta</taxon>
        <taxon>Tracheophyta</taxon>
        <taxon>Spermatophyta</taxon>
        <taxon>Magnoliopsida</taxon>
        <taxon>eudicotyledons</taxon>
        <taxon>Gunneridae</taxon>
        <taxon>Pentapetalae</taxon>
        <taxon>rosids</taxon>
        <taxon>malvids</taxon>
        <taxon>Brassicales</taxon>
        <taxon>Brassicaceae</taxon>
        <taxon>Brassiceae</taxon>
        <taxon>Brassica</taxon>
    </lineage>
</organism>
<dbReference type="Proteomes" id="UP000694005">
    <property type="component" value="Chromosome A08"/>
</dbReference>
<protein>
    <submittedName>
        <fullName evidence="1">Uncharacterized protein</fullName>
    </submittedName>
</protein>
<accession>A0A8D9HFX4</accession>
<evidence type="ECO:0000313" key="2">
    <source>
        <dbReference type="Proteomes" id="UP000694005"/>
    </source>
</evidence>
<reference evidence="1 2" key="1">
    <citation type="submission" date="2021-07" db="EMBL/GenBank/DDBJ databases">
        <authorList>
            <consortium name="Genoscope - CEA"/>
            <person name="William W."/>
        </authorList>
    </citation>
    <scope>NUCLEOTIDE SEQUENCE [LARGE SCALE GENOMIC DNA]</scope>
</reference>
<sequence>MIFGLDAETGLTESLSHVQNWEEVRTTLKGTNLEKLLRQDV</sequence>